<comment type="caution">
    <text evidence="3">The sequence shown here is derived from an EMBL/GenBank/DDBJ whole genome shotgun (WGS) entry which is preliminary data.</text>
</comment>
<keyword evidence="1" id="KW-0677">Repeat</keyword>
<dbReference type="Gene3D" id="1.25.40.10">
    <property type="entry name" value="Tetratricopeptide repeat domain"/>
    <property type="match status" value="1"/>
</dbReference>
<dbReference type="PANTHER" id="PTHR47926">
    <property type="entry name" value="PENTATRICOPEPTIDE REPEAT-CONTAINING PROTEIN"/>
    <property type="match status" value="1"/>
</dbReference>
<dbReference type="Pfam" id="PF01535">
    <property type="entry name" value="PPR"/>
    <property type="match status" value="2"/>
</dbReference>
<organism evidence="3">
    <name type="scientific">Tanacetum cinerariifolium</name>
    <name type="common">Dalmatian daisy</name>
    <name type="synonym">Chrysanthemum cinerariifolium</name>
    <dbReference type="NCBI Taxonomy" id="118510"/>
    <lineage>
        <taxon>Eukaryota</taxon>
        <taxon>Viridiplantae</taxon>
        <taxon>Streptophyta</taxon>
        <taxon>Embryophyta</taxon>
        <taxon>Tracheophyta</taxon>
        <taxon>Spermatophyta</taxon>
        <taxon>Magnoliopsida</taxon>
        <taxon>eudicotyledons</taxon>
        <taxon>Gunneridae</taxon>
        <taxon>Pentapetalae</taxon>
        <taxon>asterids</taxon>
        <taxon>campanulids</taxon>
        <taxon>Asterales</taxon>
        <taxon>Asteraceae</taxon>
        <taxon>Asteroideae</taxon>
        <taxon>Anthemideae</taxon>
        <taxon>Anthemidinae</taxon>
        <taxon>Tanacetum</taxon>
    </lineage>
</organism>
<dbReference type="EMBL" id="BKCJ010009210">
    <property type="protein sequence ID" value="GEU85925.1"/>
    <property type="molecule type" value="Genomic_DNA"/>
</dbReference>
<dbReference type="AlphaFoldDB" id="A0A6L2NMT5"/>
<dbReference type="InterPro" id="IPR002885">
    <property type="entry name" value="PPR_rpt"/>
</dbReference>
<evidence type="ECO:0000313" key="3">
    <source>
        <dbReference type="EMBL" id="GEU85925.1"/>
    </source>
</evidence>
<dbReference type="InterPro" id="IPR011990">
    <property type="entry name" value="TPR-like_helical_dom_sf"/>
</dbReference>
<dbReference type="PROSITE" id="PS51375">
    <property type="entry name" value="PPR"/>
    <property type="match status" value="1"/>
</dbReference>
<reference evidence="3" key="1">
    <citation type="journal article" date="2019" name="Sci. Rep.">
        <title>Draft genome of Tanacetum cinerariifolium, the natural source of mosquito coil.</title>
        <authorList>
            <person name="Yamashiro T."/>
            <person name="Shiraishi A."/>
            <person name="Satake H."/>
            <person name="Nakayama K."/>
        </authorList>
    </citation>
    <scope>NUCLEOTIDE SEQUENCE</scope>
</reference>
<evidence type="ECO:0000256" key="2">
    <source>
        <dbReference type="PROSITE-ProRule" id="PRU00708"/>
    </source>
</evidence>
<gene>
    <name evidence="3" type="ORF">Tci_057903</name>
</gene>
<dbReference type="GO" id="GO:0009451">
    <property type="term" value="P:RNA modification"/>
    <property type="evidence" value="ECO:0007669"/>
    <property type="project" value="InterPro"/>
</dbReference>
<protein>
    <submittedName>
        <fullName evidence="3">Pentatricopeptide repeat-containing protein At4g21300</fullName>
    </submittedName>
</protein>
<proteinExistence type="predicted"/>
<name>A0A6L2NMT5_TANCI</name>
<evidence type="ECO:0000256" key="1">
    <source>
        <dbReference type="ARBA" id="ARBA00022737"/>
    </source>
</evidence>
<dbReference type="GO" id="GO:0003723">
    <property type="term" value="F:RNA binding"/>
    <property type="evidence" value="ECO:0007669"/>
    <property type="project" value="InterPro"/>
</dbReference>
<dbReference type="NCBIfam" id="TIGR00756">
    <property type="entry name" value="PPR"/>
    <property type="match status" value="1"/>
</dbReference>
<sequence>MDMYAKCGRLDYAHEVFVKMSEKDSVCWNSMITSFCQNGQPGKAIDLFREMGLERVKYDSSFLVRGFRSLRDAKGALFGGLLNCLLLN</sequence>
<feature type="repeat" description="PPR" evidence="2">
    <location>
        <begin position="24"/>
        <end position="58"/>
    </location>
</feature>
<dbReference type="InterPro" id="IPR046960">
    <property type="entry name" value="PPR_At4g14850-like_plant"/>
</dbReference>
<accession>A0A6L2NMT5</accession>
<dbReference type="PANTHER" id="PTHR47926:SF533">
    <property type="entry name" value="DYW DOMAIN-CONTAINING PROTEIN"/>
    <property type="match status" value="1"/>
</dbReference>